<accession>A0ABW5FVQ6</accession>
<dbReference type="Pfam" id="PF11203">
    <property type="entry name" value="EccE"/>
    <property type="match status" value="1"/>
</dbReference>
<name>A0ABW5FVQ6_9PSEU</name>
<feature type="region of interest" description="Disordered" evidence="1">
    <location>
        <begin position="1"/>
        <end position="24"/>
    </location>
</feature>
<sequence>MTTAHAPAPLTGPPGHPRRSGSHLTIPGARPFPVASRKLLAWTTAAIAVVAGFSWTGPPARIIIVVLATAVLATTSVRFSGRNLCSWACTWISYRLLQHDDRSQTADPLRSLAHDFRLRRYCDRAGHQFGIAGVGDGWSAVIRIHGEPPVATLLAALASACADTEIPLAGAQLTVRTQGPERVLLLAVRYRPAAAPFAALLRGDGEDGELCATARAALALMATIARSGVRSALLGLDELATELRAALGPCDPGAEVTDGWRRWAAGEVTQSCFTTLGTVDLADALPADAPTAPFTVASYTLWRTGNGTLRENVTVRLAPGPGPAAWAGVPVVPLYGRQASGMRRTMPLALSC</sequence>
<dbReference type="Proteomes" id="UP001597417">
    <property type="component" value="Unassembled WGS sequence"/>
</dbReference>
<protein>
    <submittedName>
        <fullName evidence="3">Type VII secretion protein EccE</fullName>
    </submittedName>
</protein>
<evidence type="ECO:0000313" key="4">
    <source>
        <dbReference type="Proteomes" id="UP001597417"/>
    </source>
</evidence>
<proteinExistence type="predicted"/>
<evidence type="ECO:0000256" key="1">
    <source>
        <dbReference type="SAM" id="MobiDB-lite"/>
    </source>
</evidence>
<organism evidence="3 4">
    <name type="scientific">Amycolatopsis pigmentata</name>
    <dbReference type="NCBI Taxonomy" id="450801"/>
    <lineage>
        <taxon>Bacteria</taxon>
        <taxon>Bacillati</taxon>
        <taxon>Actinomycetota</taxon>
        <taxon>Actinomycetes</taxon>
        <taxon>Pseudonocardiales</taxon>
        <taxon>Pseudonocardiaceae</taxon>
        <taxon>Amycolatopsis</taxon>
    </lineage>
</organism>
<dbReference type="EMBL" id="JBHUKR010000009">
    <property type="protein sequence ID" value="MFD2418669.1"/>
    <property type="molecule type" value="Genomic_DNA"/>
</dbReference>
<reference evidence="4" key="1">
    <citation type="journal article" date="2019" name="Int. J. Syst. Evol. Microbiol.">
        <title>The Global Catalogue of Microorganisms (GCM) 10K type strain sequencing project: providing services to taxonomists for standard genome sequencing and annotation.</title>
        <authorList>
            <consortium name="The Broad Institute Genomics Platform"/>
            <consortium name="The Broad Institute Genome Sequencing Center for Infectious Disease"/>
            <person name="Wu L."/>
            <person name="Ma J."/>
        </authorList>
    </citation>
    <scope>NUCLEOTIDE SEQUENCE [LARGE SCALE GENOMIC DNA]</scope>
    <source>
        <strain evidence="4">CGMCC 4.7645</strain>
    </source>
</reference>
<feature type="domain" description="Type VII secretion system protein EccE" evidence="2">
    <location>
        <begin position="182"/>
        <end position="274"/>
    </location>
</feature>
<evidence type="ECO:0000259" key="2">
    <source>
        <dbReference type="Pfam" id="PF11203"/>
    </source>
</evidence>
<keyword evidence="4" id="KW-1185">Reference proteome</keyword>
<gene>
    <name evidence="3" type="ORF">ACFSXZ_20295</name>
</gene>
<dbReference type="RefSeq" id="WP_378266679.1">
    <property type="nucleotide sequence ID" value="NZ_JBHUKR010000009.1"/>
</dbReference>
<evidence type="ECO:0000313" key="3">
    <source>
        <dbReference type="EMBL" id="MFD2418669.1"/>
    </source>
</evidence>
<comment type="caution">
    <text evidence="3">The sequence shown here is derived from an EMBL/GenBank/DDBJ whole genome shotgun (WGS) entry which is preliminary data.</text>
</comment>
<dbReference type="InterPro" id="IPR050051">
    <property type="entry name" value="EccE_dom"/>
</dbReference>